<dbReference type="PANTHER" id="PTHR10780:SF18">
    <property type="entry name" value="LD43650P"/>
    <property type="match status" value="1"/>
</dbReference>
<evidence type="ECO:0000313" key="11">
    <source>
        <dbReference type="EMBL" id="KRZ38551.1"/>
    </source>
</evidence>
<evidence type="ECO:0000313" key="12">
    <source>
        <dbReference type="Proteomes" id="UP000054826"/>
    </source>
</evidence>
<evidence type="ECO:0000256" key="7">
    <source>
        <dbReference type="ARBA" id="ARBA00023128"/>
    </source>
</evidence>
<keyword evidence="6" id="KW-1133">Transmembrane helix</keyword>
<name>A0A0V1JU92_TRIPS</name>
<evidence type="ECO:0000256" key="2">
    <source>
        <dbReference type="ARBA" id="ARBA00006375"/>
    </source>
</evidence>
<dbReference type="AlphaFoldDB" id="A0A0V1JU92"/>
<evidence type="ECO:0000256" key="5">
    <source>
        <dbReference type="ARBA" id="ARBA00022787"/>
    </source>
</evidence>
<dbReference type="Proteomes" id="UP000054826">
    <property type="component" value="Unassembled WGS sequence"/>
</dbReference>
<keyword evidence="4" id="KW-0677">Repeat</keyword>
<evidence type="ECO:0000256" key="10">
    <source>
        <dbReference type="RuleBase" id="RU000488"/>
    </source>
</evidence>
<evidence type="ECO:0000256" key="1">
    <source>
        <dbReference type="ARBA" id="ARBA00004374"/>
    </source>
</evidence>
<dbReference type="PROSITE" id="PS50920">
    <property type="entry name" value="SOLCAR"/>
    <property type="match status" value="1"/>
</dbReference>
<dbReference type="EMBL" id="JYDV01000044">
    <property type="protein sequence ID" value="KRZ38551.1"/>
    <property type="molecule type" value="Genomic_DNA"/>
</dbReference>
<evidence type="ECO:0000256" key="4">
    <source>
        <dbReference type="ARBA" id="ARBA00022737"/>
    </source>
</evidence>
<keyword evidence="7" id="KW-0496">Mitochondrion</keyword>
<keyword evidence="3 9" id="KW-0812">Transmembrane</keyword>
<evidence type="ECO:0000256" key="8">
    <source>
        <dbReference type="ARBA" id="ARBA00023136"/>
    </source>
</evidence>
<evidence type="ECO:0000256" key="3">
    <source>
        <dbReference type="ARBA" id="ARBA00022692"/>
    </source>
</evidence>
<accession>A0A0V1JU92</accession>
<dbReference type="Pfam" id="PF00153">
    <property type="entry name" value="Mito_carr"/>
    <property type="match status" value="1"/>
</dbReference>
<protein>
    <submittedName>
        <fullName evidence="11">Mitochondrial carrier-like protein 2</fullName>
    </submittedName>
</protein>
<dbReference type="Gene3D" id="1.50.40.10">
    <property type="entry name" value="Mitochondrial carrier domain"/>
    <property type="match status" value="1"/>
</dbReference>
<comment type="subcellular location">
    <subcellularLocation>
        <location evidence="1">Mitochondrion outer membrane</location>
        <topology evidence="1">Multi-pass membrane protein</topology>
    </subcellularLocation>
</comment>
<feature type="repeat" description="Solcar" evidence="9">
    <location>
        <begin position="231"/>
        <end position="320"/>
    </location>
</feature>
<dbReference type="InterPro" id="IPR023395">
    <property type="entry name" value="MCP_dom_sf"/>
</dbReference>
<dbReference type="PANTHER" id="PTHR10780">
    <property type="entry name" value="MITOCHONDRIAL CARRIER HOMOLOG"/>
    <property type="match status" value="1"/>
</dbReference>
<keyword evidence="10" id="KW-0813">Transport</keyword>
<keyword evidence="5" id="KW-1000">Mitochondrion outer membrane</keyword>
<comment type="caution">
    <text evidence="11">The sequence shown here is derived from an EMBL/GenBank/DDBJ whole genome shotgun (WGS) entry which is preliminary data.</text>
</comment>
<evidence type="ECO:0000256" key="6">
    <source>
        <dbReference type="ARBA" id="ARBA00022989"/>
    </source>
</evidence>
<comment type="similarity">
    <text evidence="2 10">Belongs to the mitochondrial carrier (TC 2.A.29) family.</text>
</comment>
<organism evidence="11 12">
    <name type="scientific">Trichinella pseudospiralis</name>
    <name type="common">Parasitic roundworm</name>
    <dbReference type="NCBI Taxonomy" id="6337"/>
    <lineage>
        <taxon>Eukaryota</taxon>
        <taxon>Metazoa</taxon>
        <taxon>Ecdysozoa</taxon>
        <taxon>Nematoda</taxon>
        <taxon>Enoplea</taxon>
        <taxon>Dorylaimia</taxon>
        <taxon>Trichinellida</taxon>
        <taxon>Trichinellidae</taxon>
        <taxon>Trichinella</taxon>
    </lineage>
</organism>
<sequence>MTPDEQTFKTQCYVKISLDISSKCAETAFALNMNSETRKKLIENSHEHQHKDNLQQQQQQQQQQKILMNITLKNRKVAVINFHLFMMITNKPTMNKEEFSELNSTDSYGSFLMRIVNEKRQYNVHPCIFIQSFVTYPISMTKILCQLGFEPLPLEVGTALFSKTVEKFSPNYFAIMKYLWKTKGFWSLYIGVDLNLIHLICERCVSYNVLKCLDKADPGKTNDRLCLLDYAYFLKQLTKQSIARCVGVTVARPFRTLLCRTVAQLIFDENKYTGSVFRRFWTAYEETGFRGFFSGIVAELIGEMCFLWISAHILRYLRKMILEQSEIKKKVRRTELIFPAFATFLIPRILKGKFYPFHLVATIMAVNGSSLKVANPPFYPIFDRWQNCYAYMDEIKQFDRGRKMFNRVYKGAYESLNGKLYALPY</sequence>
<dbReference type="GO" id="GO:0005741">
    <property type="term" value="C:mitochondrial outer membrane"/>
    <property type="evidence" value="ECO:0007669"/>
    <property type="project" value="UniProtKB-SubCell"/>
</dbReference>
<proteinExistence type="inferred from homology"/>
<keyword evidence="8 9" id="KW-0472">Membrane</keyword>
<dbReference type="InterPro" id="IPR018108">
    <property type="entry name" value="MCP_transmembrane"/>
</dbReference>
<reference evidence="11 12" key="1">
    <citation type="submission" date="2015-01" db="EMBL/GenBank/DDBJ databases">
        <title>Evolution of Trichinella species and genotypes.</title>
        <authorList>
            <person name="Korhonen P.K."/>
            <person name="Edoardo P."/>
            <person name="Giuseppe L.R."/>
            <person name="Gasser R.B."/>
        </authorList>
    </citation>
    <scope>NUCLEOTIDE SEQUENCE [LARGE SCALE GENOMIC DNA]</scope>
    <source>
        <strain evidence="11">ISS176</strain>
    </source>
</reference>
<dbReference type="SUPFAM" id="SSF103506">
    <property type="entry name" value="Mitochondrial carrier"/>
    <property type="match status" value="1"/>
</dbReference>
<gene>
    <name evidence="11" type="primary">MTCH2</name>
    <name evidence="11" type="ORF">T4C_8649</name>
</gene>
<evidence type="ECO:0000256" key="9">
    <source>
        <dbReference type="PROSITE-ProRule" id="PRU00282"/>
    </source>
</evidence>